<evidence type="ECO:0000313" key="1">
    <source>
        <dbReference type="EMBL" id="RYU62185.1"/>
    </source>
</evidence>
<organism evidence="1 2">
    <name type="scientific">Aliivibrio finisterrensis</name>
    <dbReference type="NCBI Taxonomy" id="511998"/>
    <lineage>
        <taxon>Bacteria</taxon>
        <taxon>Pseudomonadati</taxon>
        <taxon>Pseudomonadota</taxon>
        <taxon>Gammaproteobacteria</taxon>
        <taxon>Vibrionales</taxon>
        <taxon>Vibrionaceae</taxon>
        <taxon>Aliivibrio</taxon>
    </lineage>
</organism>
<evidence type="ECO:0008006" key="3">
    <source>
        <dbReference type="Google" id="ProtNLM"/>
    </source>
</evidence>
<comment type="caution">
    <text evidence="1">The sequence shown here is derived from an EMBL/GenBank/DDBJ whole genome shotgun (WGS) entry which is preliminary data.</text>
</comment>
<dbReference type="RefSeq" id="WP_130048938.1">
    <property type="nucleotide sequence ID" value="NZ_SEZL01000035.1"/>
</dbReference>
<proteinExistence type="predicted"/>
<evidence type="ECO:0000313" key="2">
    <source>
        <dbReference type="Proteomes" id="UP000294166"/>
    </source>
</evidence>
<reference evidence="1 2" key="1">
    <citation type="submission" date="2019-02" db="EMBL/GenBank/DDBJ databases">
        <title>Genome sequences of Aliivibrio finisterrensis strains from farmed Atlantic salmon.</title>
        <authorList>
            <person name="Bowman J.P."/>
        </authorList>
    </citation>
    <scope>NUCLEOTIDE SEQUENCE [LARGE SCALE GENOMIC DNA]</scope>
    <source>
        <strain evidence="1 2">A21</strain>
    </source>
</reference>
<accession>A0ABY0I6X0</accession>
<dbReference type="EMBL" id="SEZN01000037">
    <property type="protein sequence ID" value="RYU62185.1"/>
    <property type="molecule type" value="Genomic_DNA"/>
</dbReference>
<name>A0ABY0I6X0_9GAMM</name>
<keyword evidence="2" id="KW-1185">Reference proteome</keyword>
<protein>
    <recommendedName>
        <fullName evidence="3">Tail fiber assembly protein</fullName>
    </recommendedName>
</protein>
<dbReference type="Proteomes" id="UP000294166">
    <property type="component" value="Unassembled WGS sequence"/>
</dbReference>
<gene>
    <name evidence="1" type="ORF">ERW53_16880</name>
</gene>
<sequence length="292" mass="34075">MTQFFNKSQNVDVSRISSEGWWLENCIEHVVKGTALGSDFTQDIYTPSSNGMIARYDRNLNQWSDEIEDMTWKSYFNGCGYLFYIGEPEGDYPEWAIKETPPEYDNEKQTVLYEGNAWKVYSIELGKSYWDGEANEFIISDYNFTLPEKHTFTEPPKAEKGFAVRLVDGQWQQIEDHRNKIIYNCSDCTQSEQVEELGIIKESFTFDEPVTLHDEWIDSQWVTNQSNKYIADFNRVDEVRRDLYARVCDPLIAEANIKRLMGYEQEAADMETQALAARSCIQMDNPWPELLI</sequence>